<reference evidence="4 5" key="1">
    <citation type="journal article" date="1999" name="Nature">
        <title>Sequence and analysis of chromosome 2 of the plant Arabidopsis thaliana.</title>
        <authorList>
            <person name="Lin X."/>
            <person name="Kaul S."/>
            <person name="Rounsley S."/>
            <person name="Shea T.P."/>
            <person name="Benito M.I."/>
            <person name="Town C.D."/>
            <person name="Fujii C.Y."/>
            <person name="Mason T."/>
            <person name="Bowman C.L."/>
            <person name="Barnstead M."/>
            <person name="Feldblyum T.V."/>
            <person name="Buell C.R."/>
            <person name="Ketchum K.A."/>
            <person name="Lee J."/>
            <person name="Ronning C.M."/>
            <person name="Koo H.L."/>
            <person name="Moffat K.S."/>
            <person name="Cronin L.A."/>
            <person name="Shen M."/>
            <person name="Pai G."/>
            <person name="Van Aken S."/>
            <person name="Umayam L."/>
            <person name="Tallon L.J."/>
            <person name="Gill J.E."/>
            <person name="Adams M.D."/>
            <person name="Carrera A.J."/>
            <person name="Creasy T.H."/>
            <person name="Goodman H.M."/>
            <person name="Somerville C.R."/>
            <person name="Copenhaver G.P."/>
            <person name="Preuss D."/>
            <person name="Nierman W.C."/>
            <person name="White O."/>
            <person name="Eisen J.A."/>
            <person name="Salzberg S.L."/>
            <person name="Fraser C.M."/>
            <person name="Venter J.C."/>
        </authorList>
    </citation>
    <scope>NUCLEOTIDE SEQUENCE [LARGE SCALE GENOMIC DNA]</scope>
    <source>
        <strain evidence="5">cv. Columbia</strain>
    </source>
</reference>
<dbReference type="PIR" id="T02612">
    <property type="entry name" value="T02612"/>
</dbReference>
<gene>
    <name evidence="2 4" type="ordered locus">At2g26120</name>
    <name evidence="4" type="ORF">T19L18.7</name>
    <name evidence="4" type="ORF">T19L18_7</name>
</gene>
<evidence type="ECO:0000313" key="2">
    <source>
        <dbReference type="Araport" id="AT2G26120"/>
    </source>
</evidence>
<dbReference type="ProteomicsDB" id="180912"/>
<evidence type="ECO:0000313" key="3">
    <source>
        <dbReference type="EMBL" id="AAC31225.1"/>
    </source>
</evidence>
<dbReference type="GeneID" id="817152"/>
<feature type="compositionally biased region" description="Gly residues" evidence="1">
    <location>
        <begin position="86"/>
        <end position="104"/>
    </location>
</feature>
<dbReference type="TAIR" id="AT2G26120"/>
<dbReference type="HOGENOM" id="CLU_2253820_0_0_1"/>
<reference evidence="3" key="2">
    <citation type="submission" date="2000-03" db="EMBL/GenBank/DDBJ databases">
        <authorList>
            <person name="Rounsley S.D."/>
            <person name="Kaul S."/>
            <person name="Lin X."/>
            <person name="Ketchum K.A."/>
            <person name="Crosby M.L."/>
            <person name="Brandon R.C."/>
            <person name="Sykes S.M."/>
            <person name="Mason T.M."/>
            <person name="Kerlavage A.R."/>
            <person name="Adams M.D."/>
            <person name="Somerville C.R."/>
            <person name="Venter J.C."/>
        </authorList>
    </citation>
    <scope>NUCLEOTIDE SEQUENCE</scope>
</reference>
<dbReference type="Proteomes" id="UP000006548">
    <property type="component" value="Chromosome 2"/>
</dbReference>
<protein>
    <submittedName>
        <fullName evidence="4">Glycine-rich protein</fullName>
    </submittedName>
</protein>
<accession>O80985</accession>
<dbReference type="GO" id="GO:0009506">
    <property type="term" value="C:plasmodesma"/>
    <property type="evidence" value="ECO:0007005"/>
    <property type="project" value="TAIR"/>
</dbReference>
<reference evidence="4" key="4">
    <citation type="submission" date="2011-02" db="EMBL/GenBank/DDBJ databases">
        <authorList>
            <consortium name="TAIR"/>
            <person name="Swarbreck D."/>
            <person name="Lamesch P."/>
            <person name="Wilks C."/>
            <person name="Huala E."/>
        </authorList>
    </citation>
    <scope>NUCLEOTIDE SEQUENCE</scope>
</reference>
<keyword evidence="5" id="KW-1185">Reference proteome</keyword>
<name>O80985_ARATH</name>
<reference evidence="4" key="5">
    <citation type="submission" date="2016-05" db="EMBL/GenBank/DDBJ databases">
        <authorList>
            <person name="Krishnakumar V."/>
            <person name="Cheng C.-Y."/>
            <person name="Chan A.P."/>
            <person name="Schobel S."/>
            <person name="Kim M."/>
            <person name="Ferlanti E.S."/>
            <person name="Belyaeva I."/>
            <person name="Rosen B.D."/>
            <person name="Micklem G."/>
            <person name="Miller J.R."/>
            <person name="Vaughn M."/>
            <person name="Town C.D."/>
        </authorList>
    </citation>
    <scope>NUCLEOTIDE SEQUENCE</scope>
</reference>
<dbReference type="EMBL" id="CP002685">
    <property type="protein sequence ID" value="AEC07796.1"/>
    <property type="molecule type" value="Genomic_DNA"/>
</dbReference>
<proteinExistence type="predicted"/>
<dbReference type="ExpressionAtlas" id="O80985">
    <property type="expression patterns" value="baseline and differential"/>
</dbReference>
<evidence type="ECO:0000256" key="1">
    <source>
        <dbReference type="SAM" id="MobiDB-lite"/>
    </source>
</evidence>
<dbReference type="AlphaFoldDB" id="O80985"/>
<dbReference type="Araport" id="AT2G26120"/>
<evidence type="ECO:0000313" key="4">
    <source>
        <dbReference type="EMBL" id="AEC07796.1"/>
    </source>
</evidence>
<dbReference type="EMBL" id="AC004747">
    <property type="protein sequence ID" value="AAC31225.1"/>
    <property type="molecule type" value="Genomic_DNA"/>
</dbReference>
<organism evidence="3">
    <name type="scientific">Arabidopsis thaliana</name>
    <name type="common">Mouse-ear cress</name>
    <dbReference type="NCBI Taxonomy" id="3702"/>
    <lineage>
        <taxon>Eukaryota</taxon>
        <taxon>Viridiplantae</taxon>
        <taxon>Streptophyta</taxon>
        <taxon>Embryophyta</taxon>
        <taxon>Tracheophyta</taxon>
        <taxon>Spermatophyta</taxon>
        <taxon>Magnoliopsida</taxon>
        <taxon>eudicotyledons</taxon>
        <taxon>Gunneridae</taxon>
        <taxon>Pentapetalae</taxon>
        <taxon>rosids</taxon>
        <taxon>malvids</taxon>
        <taxon>Brassicales</taxon>
        <taxon>Brassicaceae</taxon>
        <taxon>Camelineae</taxon>
        <taxon>Arabidopsis</taxon>
    </lineage>
</organism>
<dbReference type="KEGG" id="ath:AT2G26120"/>
<reference evidence="3" key="3">
    <citation type="submission" date="2002-02" db="EMBL/GenBank/DDBJ databases">
        <authorList>
            <person name="Town C.D."/>
            <person name="Kaul S."/>
        </authorList>
    </citation>
    <scope>NUCLEOTIDE SEQUENCE</scope>
</reference>
<feature type="compositionally biased region" description="Gly residues" evidence="1">
    <location>
        <begin position="1"/>
        <end position="10"/>
    </location>
</feature>
<sequence length="104" mass="10410">MTNGGGGMSSGEGFRRRSSGEGFPAREFRWWVSGDRVFPRGFFGEGVQVGVPTVVSGEGVPAKVPGGDFSGKKVPAVVFRRVSSSDGGGRGSGGGGGGGSGLGW</sequence>
<evidence type="ECO:0000313" key="5">
    <source>
        <dbReference type="Proteomes" id="UP000006548"/>
    </source>
</evidence>
<feature type="region of interest" description="Disordered" evidence="1">
    <location>
        <begin position="82"/>
        <end position="104"/>
    </location>
</feature>
<reference evidence="5" key="6">
    <citation type="journal article" date="2017" name="Plant J.">
        <title>Araport11: a complete reannotation of the Arabidopsis thaliana reference genome.</title>
        <authorList>
            <person name="Cheng C.Y."/>
            <person name="Krishnakumar V."/>
            <person name="Chan A.P."/>
            <person name="Thibaud-Nissen F."/>
            <person name="Schobel S."/>
            <person name="Town C.D."/>
        </authorList>
    </citation>
    <scope>GENOME REANNOTATION</scope>
    <source>
        <strain evidence="5">cv. Columbia</strain>
    </source>
</reference>
<dbReference type="PaxDb" id="3702-AT2G26120.1"/>
<feature type="region of interest" description="Disordered" evidence="1">
    <location>
        <begin position="1"/>
        <end position="20"/>
    </location>
</feature>